<gene>
    <name evidence="2" type="primary">pol</name>
    <name evidence="2" type="ORF">T03_17320</name>
</gene>
<dbReference type="Gene3D" id="3.30.70.270">
    <property type="match status" value="1"/>
</dbReference>
<dbReference type="InterPro" id="IPR000477">
    <property type="entry name" value="RT_dom"/>
</dbReference>
<reference evidence="2 3" key="1">
    <citation type="submission" date="2015-01" db="EMBL/GenBank/DDBJ databases">
        <title>Evolution of Trichinella species and genotypes.</title>
        <authorList>
            <person name="Korhonen P.K."/>
            <person name="Edoardo P."/>
            <person name="Giuseppe L.R."/>
            <person name="Gasser R.B."/>
        </authorList>
    </citation>
    <scope>NUCLEOTIDE SEQUENCE [LARGE SCALE GENOMIC DNA]</scope>
    <source>
        <strain evidence="2">ISS120</strain>
    </source>
</reference>
<comment type="caution">
    <text evidence="2">The sequence shown here is derived from an EMBL/GenBank/DDBJ whole genome shotgun (WGS) entry which is preliminary data.</text>
</comment>
<dbReference type="Proteomes" id="UP000054653">
    <property type="component" value="Unassembled WGS sequence"/>
</dbReference>
<dbReference type="AlphaFoldDB" id="A0A0V0YWL7"/>
<accession>A0A0V0YWL7</accession>
<dbReference type="PANTHER" id="PTHR33064:SF37">
    <property type="entry name" value="RIBONUCLEASE H"/>
    <property type="match status" value="1"/>
</dbReference>
<organism evidence="2 3">
    <name type="scientific">Trichinella britovi</name>
    <name type="common">Parasitic roundworm</name>
    <dbReference type="NCBI Taxonomy" id="45882"/>
    <lineage>
        <taxon>Eukaryota</taxon>
        <taxon>Metazoa</taxon>
        <taxon>Ecdysozoa</taxon>
        <taxon>Nematoda</taxon>
        <taxon>Enoplea</taxon>
        <taxon>Dorylaimia</taxon>
        <taxon>Trichinellida</taxon>
        <taxon>Trichinellidae</taxon>
        <taxon>Trichinella</taxon>
    </lineage>
</organism>
<dbReference type="EMBL" id="JYDI01005470">
    <property type="protein sequence ID" value="KRY04692.1"/>
    <property type="molecule type" value="Genomic_DNA"/>
</dbReference>
<feature type="non-terminal residue" evidence="2">
    <location>
        <position position="81"/>
    </location>
</feature>
<dbReference type="InterPro" id="IPR043128">
    <property type="entry name" value="Rev_trsase/Diguanyl_cyclase"/>
</dbReference>
<dbReference type="OMA" id="NIKNTCC"/>
<dbReference type="PROSITE" id="PS50878">
    <property type="entry name" value="RT_POL"/>
    <property type="match status" value="1"/>
</dbReference>
<keyword evidence="3" id="KW-1185">Reference proteome</keyword>
<proteinExistence type="predicted"/>
<dbReference type="FunFam" id="3.30.70.270:FF:000003">
    <property type="entry name" value="Transposon Ty3-G Gag-Pol polyprotein"/>
    <property type="match status" value="1"/>
</dbReference>
<feature type="domain" description="Reverse transcriptase" evidence="1">
    <location>
        <begin position="1"/>
        <end position="67"/>
    </location>
</feature>
<protein>
    <submittedName>
        <fullName evidence="2">Retrovirus-related Pol polyprotein from transposon 17.6</fullName>
    </submittedName>
</protein>
<evidence type="ECO:0000259" key="1">
    <source>
        <dbReference type="PROSITE" id="PS50878"/>
    </source>
</evidence>
<dbReference type="InterPro" id="IPR043502">
    <property type="entry name" value="DNA/RNA_pol_sf"/>
</dbReference>
<dbReference type="OrthoDB" id="5919508at2759"/>
<dbReference type="PANTHER" id="PTHR33064">
    <property type="entry name" value="POL PROTEIN"/>
    <property type="match status" value="1"/>
</dbReference>
<dbReference type="SUPFAM" id="SSF56672">
    <property type="entry name" value="DNA/RNA polymerases"/>
    <property type="match status" value="1"/>
</dbReference>
<name>A0A0V0YWL7_TRIBR</name>
<evidence type="ECO:0000313" key="3">
    <source>
        <dbReference type="Proteomes" id="UP000054653"/>
    </source>
</evidence>
<dbReference type="Pfam" id="PF00078">
    <property type="entry name" value="RVT_1"/>
    <property type="match status" value="1"/>
</dbReference>
<dbReference type="InterPro" id="IPR051320">
    <property type="entry name" value="Viral_Replic_Matur_Polypro"/>
</dbReference>
<evidence type="ECO:0000313" key="2">
    <source>
        <dbReference type="EMBL" id="KRY04692.1"/>
    </source>
</evidence>
<sequence length="81" mass="9131">MERTLSGLVGKSCRVYLDDIIVFSPTEEEHLTRLEEVFQRLKGVGLKIKPEKCQLMKKQVVYRGHVITPEGIGTDSQKTAA</sequence>